<keyword evidence="2" id="KW-1185">Reference proteome</keyword>
<dbReference type="RefSeq" id="XP_012213706.1">
    <property type="nucleotide sequence ID" value="XM_012358283.1"/>
</dbReference>
<evidence type="ECO:0000313" key="2">
    <source>
        <dbReference type="Proteomes" id="UP000001261"/>
    </source>
</evidence>
<dbReference type="Proteomes" id="UP000001261">
    <property type="component" value="Unassembled WGS sequence"/>
</dbReference>
<dbReference type="GeneID" id="24163615"/>
<dbReference type="InParanoid" id="A0A0D8JXB7"/>
<sequence>MEHQLAIKTQPYKYGCILSSTDIYIKSRLTLPPAAFPSSHKPCSVGICFELVEDLPEV</sequence>
<dbReference type="AlphaFoldDB" id="A0A0D8JXB7"/>
<proteinExistence type="predicted"/>
<protein>
    <submittedName>
        <fullName evidence="1">Uncharacterized protein</fullName>
    </submittedName>
</protein>
<organism evidence="1 2">
    <name type="scientific">Coccidioides immitis (strain RS)</name>
    <name type="common">Valley fever fungus</name>
    <dbReference type="NCBI Taxonomy" id="246410"/>
    <lineage>
        <taxon>Eukaryota</taxon>
        <taxon>Fungi</taxon>
        <taxon>Dikarya</taxon>
        <taxon>Ascomycota</taxon>
        <taxon>Pezizomycotina</taxon>
        <taxon>Eurotiomycetes</taxon>
        <taxon>Eurotiomycetidae</taxon>
        <taxon>Onygenales</taxon>
        <taxon>Onygenaceae</taxon>
        <taxon>Coccidioides</taxon>
    </lineage>
</organism>
<reference evidence="2" key="1">
    <citation type="journal article" date="2009" name="Genome Res.">
        <title>Comparative genomic analyses of the human fungal pathogens Coccidioides and their relatives.</title>
        <authorList>
            <person name="Sharpton T.J."/>
            <person name="Stajich J.E."/>
            <person name="Rounsley S.D."/>
            <person name="Gardner M.J."/>
            <person name="Wortman J.R."/>
            <person name="Jordar V.S."/>
            <person name="Maiti R."/>
            <person name="Kodira C.D."/>
            <person name="Neafsey D.E."/>
            <person name="Zeng Q."/>
            <person name="Hung C.-Y."/>
            <person name="McMahan C."/>
            <person name="Muszewska A."/>
            <person name="Grynberg M."/>
            <person name="Mandel M.A."/>
            <person name="Kellner E.M."/>
            <person name="Barker B.M."/>
            <person name="Galgiani J.N."/>
            <person name="Orbach M.J."/>
            <person name="Kirkland T.N."/>
            <person name="Cole G.T."/>
            <person name="Henn M.R."/>
            <person name="Birren B.W."/>
            <person name="Taylor J.W."/>
        </authorList>
    </citation>
    <scope>NUCLEOTIDE SEQUENCE [LARGE SCALE GENOMIC DNA]</scope>
    <source>
        <strain evidence="2">RS</strain>
    </source>
</reference>
<name>A0A0D8JXB7_COCIM</name>
<reference evidence="2" key="2">
    <citation type="journal article" date="2010" name="Genome Res.">
        <title>Population genomic sequencing of Coccidioides fungi reveals recent hybridization and transposon control.</title>
        <authorList>
            <person name="Neafsey D.E."/>
            <person name="Barker B.M."/>
            <person name="Sharpton T.J."/>
            <person name="Stajich J.E."/>
            <person name="Park D.J."/>
            <person name="Whiston E."/>
            <person name="Hung C.-Y."/>
            <person name="McMahan C."/>
            <person name="White J."/>
            <person name="Sykes S."/>
            <person name="Heiman D."/>
            <person name="Young S."/>
            <person name="Zeng Q."/>
            <person name="Abouelleil A."/>
            <person name="Aftuck L."/>
            <person name="Bessette D."/>
            <person name="Brown A."/>
            <person name="FitzGerald M."/>
            <person name="Lui A."/>
            <person name="Macdonald J.P."/>
            <person name="Priest M."/>
            <person name="Orbach M.J."/>
            <person name="Galgiani J.N."/>
            <person name="Kirkland T.N."/>
            <person name="Cole G.T."/>
            <person name="Birren B.W."/>
            <person name="Henn M.R."/>
            <person name="Taylor J.W."/>
            <person name="Rounsley S.D."/>
        </authorList>
    </citation>
    <scope>GENOME REANNOTATION</scope>
    <source>
        <strain evidence="2">RS</strain>
    </source>
</reference>
<dbReference type="KEGG" id="cim:CIMG_11219"/>
<accession>A0A0D8JXB7</accession>
<gene>
    <name evidence="1" type="ORF">CIMG_11219</name>
</gene>
<dbReference type="VEuPathDB" id="FungiDB:CIMG_11219"/>
<dbReference type="EMBL" id="GG704916">
    <property type="protein sequence ID" value="KJF61576.1"/>
    <property type="molecule type" value="Genomic_DNA"/>
</dbReference>
<evidence type="ECO:0000313" key="1">
    <source>
        <dbReference type="EMBL" id="KJF61576.1"/>
    </source>
</evidence>